<dbReference type="PANTHER" id="PTHR11049:SF24">
    <property type="entry name" value="CYTOSOLIC ACYL COENZYME A THIOESTER HYDROLASE"/>
    <property type="match status" value="1"/>
</dbReference>
<keyword evidence="2 3" id="KW-0378">Hydrolase</keyword>
<gene>
    <name evidence="6" type="ORF">SAMN05444373_10328</name>
</gene>
<dbReference type="OrthoDB" id="9791628at2"/>
<dbReference type="GO" id="GO:0005829">
    <property type="term" value="C:cytosol"/>
    <property type="evidence" value="ECO:0007669"/>
    <property type="project" value="TreeGrafter"/>
</dbReference>
<dbReference type="EMBL" id="FQZP01000032">
    <property type="protein sequence ID" value="SHJ20926.1"/>
    <property type="molecule type" value="Genomic_DNA"/>
</dbReference>
<dbReference type="RefSeq" id="WP_149678981.1">
    <property type="nucleotide sequence ID" value="NZ_DAONMB010000046.1"/>
</dbReference>
<dbReference type="PANTHER" id="PTHR11049">
    <property type="entry name" value="ACYL COENZYME A THIOESTER HYDROLASE"/>
    <property type="match status" value="1"/>
</dbReference>
<dbReference type="AlphaFoldDB" id="A0A1M6HFH8"/>
<dbReference type="GO" id="GO:0009062">
    <property type="term" value="P:fatty acid catabolic process"/>
    <property type="evidence" value="ECO:0007669"/>
    <property type="project" value="TreeGrafter"/>
</dbReference>
<dbReference type="GO" id="GO:0006637">
    <property type="term" value="P:acyl-CoA metabolic process"/>
    <property type="evidence" value="ECO:0007669"/>
    <property type="project" value="TreeGrafter"/>
</dbReference>
<dbReference type="CDD" id="cd03442">
    <property type="entry name" value="BFIT_BACH"/>
    <property type="match status" value="1"/>
</dbReference>
<protein>
    <submittedName>
        <fullName evidence="6">Acyl-CoA hydrolase</fullName>
    </submittedName>
</protein>
<reference evidence="6 7" key="1">
    <citation type="submission" date="2016-11" db="EMBL/GenBank/DDBJ databases">
        <authorList>
            <person name="Varghese N."/>
            <person name="Submissions S."/>
        </authorList>
    </citation>
    <scope>NUCLEOTIDE SEQUENCE [LARGE SCALE GENOMIC DNA]</scope>
    <source>
        <strain evidence="6 7">DSM 19027</strain>
    </source>
</reference>
<evidence type="ECO:0000256" key="4">
    <source>
        <dbReference type="SAM" id="Coils"/>
    </source>
</evidence>
<feature type="domain" description="HotDog ACOT-type" evidence="5">
    <location>
        <begin position="7"/>
        <end position="119"/>
    </location>
</feature>
<dbReference type="Proteomes" id="UP000324781">
    <property type="component" value="Unassembled WGS sequence"/>
</dbReference>
<name>A0A1M6HFH8_9FIRM</name>
<evidence type="ECO:0000313" key="7">
    <source>
        <dbReference type="Proteomes" id="UP000324781"/>
    </source>
</evidence>
<dbReference type="Gene3D" id="3.10.129.10">
    <property type="entry name" value="Hotdog Thioesterase"/>
    <property type="match status" value="1"/>
</dbReference>
<proteinExistence type="inferred from homology"/>
<dbReference type="Pfam" id="PF03061">
    <property type="entry name" value="4HBT"/>
    <property type="match status" value="1"/>
</dbReference>
<dbReference type="GO" id="GO:0052816">
    <property type="term" value="F:long-chain fatty acyl-CoA hydrolase activity"/>
    <property type="evidence" value="ECO:0007669"/>
    <property type="project" value="TreeGrafter"/>
</dbReference>
<dbReference type="PROSITE" id="PS51770">
    <property type="entry name" value="HOTDOG_ACOT"/>
    <property type="match status" value="1"/>
</dbReference>
<evidence type="ECO:0000256" key="1">
    <source>
        <dbReference type="ARBA" id="ARBA00010458"/>
    </source>
</evidence>
<keyword evidence="7" id="KW-1185">Reference proteome</keyword>
<dbReference type="SUPFAM" id="SSF54637">
    <property type="entry name" value="Thioesterase/thiol ester dehydrase-isomerase"/>
    <property type="match status" value="1"/>
</dbReference>
<evidence type="ECO:0000256" key="3">
    <source>
        <dbReference type="PROSITE-ProRule" id="PRU01106"/>
    </source>
</evidence>
<sequence length="158" mass="17920">MNAKSPKESMIEMNELVLPNDTNLLGNLLGGTLLHWVDIVGAMAAQKHANSVVATVCMDSVDFREPVHMGEIVTLKARVTWVGRTSMEVIVEVFAEDYLKGRKRFTNKAYVTYVSVDENGKPREVPGLILETEEQKREFAEAEKRRAERLSRRQSRQD</sequence>
<keyword evidence="4" id="KW-0175">Coiled coil</keyword>
<accession>A0A1M6HFH8</accession>
<organism evidence="6 7">
    <name type="scientific">Thermoclostridium caenicola</name>
    <dbReference type="NCBI Taxonomy" id="659425"/>
    <lineage>
        <taxon>Bacteria</taxon>
        <taxon>Bacillati</taxon>
        <taxon>Bacillota</taxon>
        <taxon>Clostridia</taxon>
        <taxon>Eubacteriales</taxon>
        <taxon>Oscillospiraceae</taxon>
        <taxon>Thermoclostridium</taxon>
    </lineage>
</organism>
<evidence type="ECO:0000313" key="6">
    <source>
        <dbReference type="EMBL" id="SHJ20926.1"/>
    </source>
</evidence>
<dbReference type="InterPro" id="IPR033120">
    <property type="entry name" value="HOTDOG_ACOT"/>
</dbReference>
<comment type="similarity">
    <text evidence="1">Belongs to the acyl coenzyme A hydrolase family.</text>
</comment>
<feature type="coiled-coil region" evidence="4">
    <location>
        <begin position="130"/>
        <end position="157"/>
    </location>
</feature>
<dbReference type="InterPro" id="IPR029069">
    <property type="entry name" value="HotDog_dom_sf"/>
</dbReference>
<evidence type="ECO:0000259" key="5">
    <source>
        <dbReference type="PROSITE" id="PS51770"/>
    </source>
</evidence>
<dbReference type="InterPro" id="IPR040170">
    <property type="entry name" value="Cytosol_ACT"/>
</dbReference>
<dbReference type="InterPro" id="IPR006683">
    <property type="entry name" value="Thioestr_dom"/>
</dbReference>
<evidence type="ECO:0000256" key="2">
    <source>
        <dbReference type="ARBA" id="ARBA00022801"/>
    </source>
</evidence>